<dbReference type="OrthoDB" id="9784774at2"/>
<dbReference type="PANTHER" id="PTHR46648:SF1">
    <property type="entry name" value="ADENOSINE 5'-MONOPHOSPHORAMIDASE HNT1"/>
    <property type="match status" value="1"/>
</dbReference>
<proteinExistence type="predicted"/>
<accession>A0A1H1QHU9</accession>
<sequence>MNEIGCTFCRIGSEDPWDQVFYSDDHSVAFLDLAPATLGHSLVIPRRHSADIFSVGEAEFAAVGRAVHRVARRLEDRLHPDGLSIFQSNRAAGWQDVFHLHVHLLPRYVGDGLTPPWTETSEQVNEISGLAASLR</sequence>
<evidence type="ECO:0000256" key="3">
    <source>
        <dbReference type="PROSITE-ProRule" id="PRU00464"/>
    </source>
</evidence>
<feature type="short sequence motif" description="Histidine triad motif" evidence="2 3">
    <location>
        <begin position="99"/>
        <end position="103"/>
    </location>
</feature>
<evidence type="ECO:0000259" key="4">
    <source>
        <dbReference type="PROSITE" id="PS51084"/>
    </source>
</evidence>
<dbReference type="Pfam" id="PF01230">
    <property type="entry name" value="HIT"/>
    <property type="match status" value="1"/>
</dbReference>
<feature type="domain" description="HIT" evidence="4">
    <location>
        <begin position="7"/>
        <end position="114"/>
    </location>
</feature>
<feature type="active site" description="Tele-AMP-histidine intermediate" evidence="1">
    <location>
        <position position="101"/>
    </location>
</feature>
<dbReference type="PRINTS" id="PR00332">
    <property type="entry name" value="HISTRIAD"/>
</dbReference>
<dbReference type="STRING" id="630515.SAMN04489812_1276"/>
<dbReference type="GO" id="GO:0009117">
    <property type="term" value="P:nucleotide metabolic process"/>
    <property type="evidence" value="ECO:0007669"/>
    <property type="project" value="TreeGrafter"/>
</dbReference>
<dbReference type="RefSeq" id="WP_091521606.1">
    <property type="nucleotide sequence ID" value="NZ_LT629772.1"/>
</dbReference>
<dbReference type="InterPro" id="IPR036265">
    <property type="entry name" value="HIT-like_sf"/>
</dbReference>
<dbReference type="Gene3D" id="3.30.428.10">
    <property type="entry name" value="HIT-like"/>
    <property type="match status" value="1"/>
</dbReference>
<evidence type="ECO:0000256" key="1">
    <source>
        <dbReference type="PIRSR" id="PIRSR601310-1"/>
    </source>
</evidence>
<dbReference type="SUPFAM" id="SSF54197">
    <property type="entry name" value="HIT-like"/>
    <property type="match status" value="1"/>
</dbReference>
<evidence type="ECO:0000256" key="2">
    <source>
        <dbReference type="PIRSR" id="PIRSR601310-3"/>
    </source>
</evidence>
<dbReference type="InterPro" id="IPR011146">
    <property type="entry name" value="HIT-like"/>
</dbReference>
<keyword evidence="6" id="KW-1185">Reference proteome</keyword>
<dbReference type="GO" id="GO:0003824">
    <property type="term" value="F:catalytic activity"/>
    <property type="evidence" value="ECO:0007669"/>
    <property type="project" value="InterPro"/>
</dbReference>
<organism evidence="5 6">
    <name type="scientific">Microlunatus soli</name>
    <dbReference type="NCBI Taxonomy" id="630515"/>
    <lineage>
        <taxon>Bacteria</taxon>
        <taxon>Bacillati</taxon>
        <taxon>Actinomycetota</taxon>
        <taxon>Actinomycetes</taxon>
        <taxon>Propionibacteriales</taxon>
        <taxon>Propionibacteriaceae</taxon>
        <taxon>Microlunatus</taxon>
    </lineage>
</organism>
<dbReference type="Proteomes" id="UP000199103">
    <property type="component" value="Chromosome I"/>
</dbReference>
<dbReference type="InterPro" id="IPR001310">
    <property type="entry name" value="Histidine_triad_HIT"/>
</dbReference>
<evidence type="ECO:0000313" key="5">
    <source>
        <dbReference type="EMBL" id="SDS22964.1"/>
    </source>
</evidence>
<gene>
    <name evidence="5" type="ORF">SAMN04489812_1276</name>
</gene>
<dbReference type="PANTHER" id="PTHR46648">
    <property type="entry name" value="HIT FAMILY PROTEIN 1"/>
    <property type="match status" value="1"/>
</dbReference>
<dbReference type="PROSITE" id="PS51084">
    <property type="entry name" value="HIT_2"/>
    <property type="match status" value="1"/>
</dbReference>
<dbReference type="AlphaFoldDB" id="A0A1H1QHU9"/>
<dbReference type="EMBL" id="LT629772">
    <property type="protein sequence ID" value="SDS22964.1"/>
    <property type="molecule type" value="Genomic_DNA"/>
</dbReference>
<reference evidence="5 6" key="1">
    <citation type="submission" date="2016-10" db="EMBL/GenBank/DDBJ databases">
        <authorList>
            <person name="de Groot N.N."/>
        </authorList>
    </citation>
    <scope>NUCLEOTIDE SEQUENCE [LARGE SCALE GENOMIC DNA]</scope>
    <source>
        <strain evidence="5 6">DSM 21800</strain>
    </source>
</reference>
<name>A0A1H1QHU9_9ACTN</name>
<evidence type="ECO:0000313" key="6">
    <source>
        <dbReference type="Proteomes" id="UP000199103"/>
    </source>
</evidence>
<protein>
    <submittedName>
        <fullName evidence="5">Histidine triad (HIT) family protein</fullName>
    </submittedName>
</protein>